<dbReference type="EMBL" id="RBUA01000214">
    <property type="protein sequence ID" value="RMU64414.1"/>
    <property type="molecule type" value="Genomic_DNA"/>
</dbReference>
<comment type="caution">
    <text evidence="1">The sequence shown here is derived from an EMBL/GenBank/DDBJ whole genome shotgun (WGS) entry which is preliminary data.</text>
</comment>
<accession>A0A3M5W3A6</accession>
<reference evidence="1 2" key="1">
    <citation type="submission" date="2018-08" db="EMBL/GenBank/DDBJ databases">
        <title>Recombination of ecologically and evolutionarily significant loci maintains genetic cohesion in the Pseudomonas syringae species complex.</title>
        <authorList>
            <person name="Dillon M."/>
            <person name="Thakur S."/>
            <person name="Almeida R.N.D."/>
            <person name="Weir B.S."/>
            <person name="Guttman D.S."/>
        </authorList>
    </citation>
    <scope>NUCLEOTIDE SEQUENCE [LARGE SCALE GENOMIC DNA]</scope>
    <source>
        <strain evidence="1 2">ICMP 14479</strain>
    </source>
</reference>
<dbReference type="AlphaFoldDB" id="A0A3M5W3A6"/>
<evidence type="ECO:0000313" key="2">
    <source>
        <dbReference type="Proteomes" id="UP000280395"/>
    </source>
</evidence>
<evidence type="ECO:0000313" key="1">
    <source>
        <dbReference type="EMBL" id="RMU64414.1"/>
    </source>
</evidence>
<organism evidence="1 2">
    <name type="scientific">Pseudomonas syringae pv. avii</name>
    <dbReference type="NCBI Taxonomy" id="663959"/>
    <lineage>
        <taxon>Bacteria</taxon>
        <taxon>Pseudomonadati</taxon>
        <taxon>Pseudomonadota</taxon>
        <taxon>Gammaproteobacteria</taxon>
        <taxon>Pseudomonadales</taxon>
        <taxon>Pseudomonadaceae</taxon>
        <taxon>Pseudomonas</taxon>
        <taxon>Pseudomonas syringae</taxon>
    </lineage>
</organism>
<dbReference type="Proteomes" id="UP000280395">
    <property type="component" value="Unassembled WGS sequence"/>
</dbReference>
<name>A0A3M5W3A6_PSESX</name>
<gene>
    <name evidence="1" type="ORF">ALP29_201743</name>
</gene>
<sequence length="127" mass="13962">MAVEQRAYFIGHGVVHRVLLDQYCGFDRGIQGEQIGLVGNRANHIEDAADALRAFGQPFGLMRRVQHVFGQLLDRTDGCRELVLTLRRGLGLGLGFSHGIAGIARHLDGRLAHLVDGDRSLFDFGVL</sequence>
<protein>
    <submittedName>
        <fullName evidence="1">Uncharacterized protein</fullName>
    </submittedName>
</protein>
<proteinExistence type="predicted"/>